<evidence type="ECO:0000313" key="3">
    <source>
        <dbReference type="Proteomes" id="UP000005038"/>
    </source>
</evidence>
<evidence type="ECO:0000256" key="1">
    <source>
        <dbReference type="SAM" id="MobiDB-lite"/>
    </source>
</evidence>
<protein>
    <submittedName>
        <fullName evidence="2">Uncharacterized protein</fullName>
    </submittedName>
</protein>
<reference evidence="2" key="1">
    <citation type="submission" date="2012-02" db="EMBL/GenBank/DDBJ databases">
        <title>Whole genome shotgun sequence of Gordonia otitidis NBRC 100426.</title>
        <authorList>
            <person name="Yoshida I."/>
            <person name="Hosoyama A."/>
            <person name="Tsuchikane K."/>
            <person name="Katsumata H."/>
            <person name="Yamazaki S."/>
            <person name="Fujita N."/>
        </authorList>
    </citation>
    <scope>NUCLEOTIDE SEQUENCE [LARGE SCALE GENOMIC DNA]</scope>
    <source>
        <strain evidence="2">NBRC 100426</strain>
    </source>
</reference>
<feature type="region of interest" description="Disordered" evidence="1">
    <location>
        <begin position="214"/>
        <end position="240"/>
    </location>
</feature>
<evidence type="ECO:0000313" key="2">
    <source>
        <dbReference type="EMBL" id="GAB33816.1"/>
    </source>
</evidence>
<feature type="region of interest" description="Disordered" evidence="1">
    <location>
        <begin position="393"/>
        <end position="447"/>
    </location>
</feature>
<dbReference type="EMBL" id="BAFB01000082">
    <property type="protein sequence ID" value="GAB33816.1"/>
    <property type="molecule type" value="Genomic_DNA"/>
</dbReference>
<dbReference type="Proteomes" id="UP000005038">
    <property type="component" value="Unassembled WGS sequence"/>
</dbReference>
<accession>H5TK08</accession>
<feature type="compositionally biased region" description="Pro residues" evidence="1">
    <location>
        <begin position="398"/>
        <end position="407"/>
    </location>
</feature>
<proteinExistence type="predicted"/>
<comment type="caution">
    <text evidence="2">The sequence shown here is derived from an EMBL/GenBank/DDBJ whole genome shotgun (WGS) entry which is preliminary data.</text>
</comment>
<gene>
    <name evidence="2" type="ORF">GOOTI_082_00460</name>
</gene>
<dbReference type="STRING" id="1108044.GOOTI_082_00460"/>
<sequence length="447" mass="47171">MEFLDDGIATSMDDDVIADDVIAPGRVLDASVIGRVSEHLRRRHSTLVDSLALITVADDGVRVWLADVESGAVFANTLVAGTSGAELDALISDHLVRAGRVDPPESADWAAELRLLSQRGRHRLAESDGAFIMGENHVRLFRVTRRDVAQSTLACAERVPDAVASSAQAARREVSAMVFDASHTVWPGLPELLAPVVDVPIAVFDDVVVSLPVGDGESGPSVGDQADQSSRGHYPGGGRVETTDLLEVERKPYAESPPAARAVRSVDNEFDVTDRIEPISLAYSDLPDRDLAIGYQTYPAADDPGVASHSEQPVQQEHSVVVDNELHDRRKKIVLGAAAAAAVVGVAVAATALALSGGSATPSTSNTVAARQAPATSTQLYADLGDLNEARAPAATYVPPPPPPPPTTQTEQSQRAEQQAPRRTSRPKPRPRAVIPLPGGLPPIVVP</sequence>
<dbReference type="RefSeq" id="WP_007238060.1">
    <property type="nucleotide sequence ID" value="NZ_BAFB01000082.1"/>
</dbReference>
<organism evidence="2 3">
    <name type="scientific">Gordonia otitidis (strain DSM 44809 / CCUG 52243 / JCM 12355 / NBRC 100426 / IFM 10032)</name>
    <dbReference type="NCBI Taxonomy" id="1108044"/>
    <lineage>
        <taxon>Bacteria</taxon>
        <taxon>Bacillati</taxon>
        <taxon>Actinomycetota</taxon>
        <taxon>Actinomycetes</taxon>
        <taxon>Mycobacteriales</taxon>
        <taxon>Gordoniaceae</taxon>
        <taxon>Gordonia</taxon>
    </lineage>
</organism>
<feature type="compositionally biased region" description="Polar residues" evidence="1">
    <location>
        <begin position="408"/>
        <end position="417"/>
    </location>
</feature>
<name>H5TK08_GORO1</name>
<dbReference type="AlphaFoldDB" id="H5TK08"/>
<keyword evidence="3" id="KW-1185">Reference proteome</keyword>